<sequence>MLLMMNQGHKNALWAAAALGGVCAAGLGYYAHCIEPERLRIVRPQLMQKPPVKVLFFSDVHLGPMYHPEHLEGLVDAINAEKPELVVFGGDFFAKFMRDASMLHFGWLAKQLARIQAPLGKYAVWGNHDVRQGAAPFYRMLMEHGGFVPLWDKIVSPRPDVHICGLAPYSDGKILRKMPKEGWRLCLCHMPDKARYLNLSRVDLMLSGHSHGGQVQLPVLTSMILPPGGKMYPYGHYRPQSQHKAELFVSRGIGMSGVPFRLLHPPELVVFE</sequence>
<proteinExistence type="predicted"/>
<evidence type="ECO:0000313" key="4">
    <source>
        <dbReference type="EMBL" id="MBU3805605.1"/>
    </source>
</evidence>
<dbReference type="EMBL" id="JAHLFP010000011">
    <property type="protein sequence ID" value="MBU3805605.1"/>
    <property type="molecule type" value="Genomic_DNA"/>
</dbReference>
<dbReference type="GO" id="GO:0016020">
    <property type="term" value="C:membrane"/>
    <property type="evidence" value="ECO:0007669"/>
    <property type="project" value="GOC"/>
</dbReference>
<reference evidence="4" key="2">
    <citation type="submission" date="2021-04" db="EMBL/GenBank/DDBJ databases">
        <authorList>
            <person name="Gilroy R."/>
        </authorList>
    </citation>
    <scope>NUCLEOTIDE SEQUENCE</scope>
    <source>
        <strain evidence="4">B5_2728</strain>
    </source>
</reference>
<dbReference type="Pfam" id="PF00149">
    <property type="entry name" value="Metallophos"/>
    <property type="match status" value="1"/>
</dbReference>
<feature type="domain" description="Calcineurin-like phosphoesterase" evidence="3">
    <location>
        <begin position="53"/>
        <end position="212"/>
    </location>
</feature>
<reference evidence="4" key="1">
    <citation type="journal article" date="2021" name="PeerJ">
        <title>Extensive microbial diversity within the chicken gut microbiome revealed by metagenomics and culture.</title>
        <authorList>
            <person name="Gilroy R."/>
            <person name="Ravi A."/>
            <person name="Getino M."/>
            <person name="Pursley I."/>
            <person name="Horton D.L."/>
            <person name="Alikhan N.F."/>
            <person name="Baker D."/>
            <person name="Gharbi K."/>
            <person name="Hall N."/>
            <person name="Watson M."/>
            <person name="Adriaenssens E.M."/>
            <person name="Foster-Nyarko E."/>
            <person name="Jarju S."/>
            <person name="Secka A."/>
            <person name="Antonio M."/>
            <person name="Oren A."/>
            <person name="Chaudhuri R.R."/>
            <person name="La Ragione R."/>
            <person name="Hildebrand F."/>
            <person name="Pallen M.J."/>
        </authorList>
    </citation>
    <scope>NUCLEOTIDE SEQUENCE</scope>
    <source>
        <strain evidence="4">B5_2728</strain>
    </source>
</reference>
<keyword evidence="2" id="KW-0378">Hydrolase</keyword>
<dbReference type="GO" id="GO:0008758">
    <property type="term" value="F:UDP-2,3-diacylglucosamine hydrolase activity"/>
    <property type="evidence" value="ECO:0007669"/>
    <property type="project" value="TreeGrafter"/>
</dbReference>
<protein>
    <submittedName>
        <fullName evidence="4">Metallophosphoesterase</fullName>
    </submittedName>
</protein>
<name>A0A948T1D5_9FIRM</name>
<keyword evidence="1" id="KW-0479">Metal-binding</keyword>
<dbReference type="PANTHER" id="PTHR31302">
    <property type="entry name" value="TRANSMEMBRANE PROTEIN WITH METALLOPHOSPHOESTERASE DOMAIN-RELATED"/>
    <property type="match status" value="1"/>
</dbReference>
<organism evidence="4 5">
    <name type="scientific">Candidatus Allofournierella pullistercoris</name>
    <dbReference type="NCBI Taxonomy" id="2838597"/>
    <lineage>
        <taxon>Bacteria</taxon>
        <taxon>Bacillati</taxon>
        <taxon>Bacillota</taxon>
        <taxon>Clostridia</taxon>
        <taxon>Eubacteriales</taxon>
        <taxon>Oscillospiraceae</taxon>
        <taxon>Allofournierella</taxon>
    </lineage>
</organism>
<dbReference type="Gene3D" id="3.60.21.10">
    <property type="match status" value="1"/>
</dbReference>
<comment type="caution">
    <text evidence="4">The sequence shown here is derived from an EMBL/GenBank/DDBJ whole genome shotgun (WGS) entry which is preliminary data.</text>
</comment>
<dbReference type="GO" id="GO:0046872">
    <property type="term" value="F:metal ion binding"/>
    <property type="evidence" value="ECO:0007669"/>
    <property type="project" value="UniProtKB-KW"/>
</dbReference>
<evidence type="ECO:0000313" key="5">
    <source>
        <dbReference type="Proteomes" id="UP000713596"/>
    </source>
</evidence>
<dbReference type="InterPro" id="IPR004843">
    <property type="entry name" value="Calcineurin-like_PHP"/>
</dbReference>
<evidence type="ECO:0000259" key="3">
    <source>
        <dbReference type="Pfam" id="PF00149"/>
    </source>
</evidence>
<dbReference type="InterPro" id="IPR051158">
    <property type="entry name" value="Metallophosphoesterase_sf"/>
</dbReference>
<dbReference type="SUPFAM" id="SSF56300">
    <property type="entry name" value="Metallo-dependent phosphatases"/>
    <property type="match status" value="1"/>
</dbReference>
<gene>
    <name evidence="4" type="ORF">H9882_01685</name>
</gene>
<dbReference type="PANTHER" id="PTHR31302:SF31">
    <property type="entry name" value="PHOSPHODIESTERASE YAEI"/>
    <property type="match status" value="1"/>
</dbReference>
<dbReference type="Proteomes" id="UP000713596">
    <property type="component" value="Unassembled WGS sequence"/>
</dbReference>
<evidence type="ECO:0000256" key="2">
    <source>
        <dbReference type="ARBA" id="ARBA00022801"/>
    </source>
</evidence>
<dbReference type="InterPro" id="IPR029052">
    <property type="entry name" value="Metallo-depent_PP-like"/>
</dbReference>
<evidence type="ECO:0000256" key="1">
    <source>
        <dbReference type="ARBA" id="ARBA00022723"/>
    </source>
</evidence>
<accession>A0A948T1D5</accession>
<dbReference type="GO" id="GO:0009245">
    <property type="term" value="P:lipid A biosynthetic process"/>
    <property type="evidence" value="ECO:0007669"/>
    <property type="project" value="TreeGrafter"/>
</dbReference>
<dbReference type="AlphaFoldDB" id="A0A948T1D5"/>